<organism evidence="1 2">
    <name type="scientific">Knufia fluminis</name>
    <dbReference type="NCBI Taxonomy" id="191047"/>
    <lineage>
        <taxon>Eukaryota</taxon>
        <taxon>Fungi</taxon>
        <taxon>Dikarya</taxon>
        <taxon>Ascomycota</taxon>
        <taxon>Pezizomycotina</taxon>
        <taxon>Eurotiomycetes</taxon>
        <taxon>Chaetothyriomycetidae</taxon>
        <taxon>Chaetothyriales</taxon>
        <taxon>Trichomeriaceae</taxon>
        <taxon>Knufia</taxon>
    </lineage>
</organism>
<name>A0AAN8EAE2_9EURO</name>
<dbReference type="AlphaFoldDB" id="A0AAN8EAE2"/>
<gene>
    <name evidence="1" type="ORF">OHC33_009736</name>
</gene>
<sequence length="80" mass="9301">MELQELNLDILDPSLISFLLSEQDAQADLWVKLLETPMLVTDDELEEMFSLRLSTRDTPKPEVGQVIYYVRSLAFEVREL</sequence>
<dbReference type="Proteomes" id="UP001316803">
    <property type="component" value="Unassembled WGS sequence"/>
</dbReference>
<proteinExistence type="predicted"/>
<reference evidence="1 2" key="1">
    <citation type="submission" date="2022-12" db="EMBL/GenBank/DDBJ databases">
        <title>Genomic features and morphological characterization of a novel Knufia sp. strain isolated from spacecraft assembly facility.</title>
        <authorList>
            <person name="Teixeira M."/>
            <person name="Chander A.M."/>
            <person name="Stajich J.E."/>
            <person name="Venkateswaran K."/>
        </authorList>
    </citation>
    <scope>NUCLEOTIDE SEQUENCE [LARGE SCALE GENOMIC DNA]</scope>
    <source>
        <strain evidence="1 2">FJI-L2-BK-P2</strain>
    </source>
</reference>
<evidence type="ECO:0000313" key="2">
    <source>
        <dbReference type="Proteomes" id="UP001316803"/>
    </source>
</evidence>
<evidence type="ECO:0000313" key="1">
    <source>
        <dbReference type="EMBL" id="KAK5949195.1"/>
    </source>
</evidence>
<accession>A0AAN8EAE2</accession>
<protein>
    <submittedName>
        <fullName evidence="1">Uncharacterized protein</fullName>
    </submittedName>
</protein>
<keyword evidence="2" id="KW-1185">Reference proteome</keyword>
<dbReference type="EMBL" id="JAKLMC020000038">
    <property type="protein sequence ID" value="KAK5949195.1"/>
    <property type="molecule type" value="Genomic_DNA"/>
</dbReference>
<comment type="caution">
    <text evidence="1">The sequence shown here is derived from an EMBL/GenBank/DDBJ whole genome shotgun (WGS) entry which is preliminary data.</text>
</comment>